<evidence type="ECO:0000256" key="9">
    <source>
        <dbReference type="ARBA" id="ARBA00022980"/>
    </source>
</evidence>
<evidence type="ECO:0000313" key="18">
    <source>
        <dbReference type="Proteomes" id="UP000234681"/>
    </source>
</evidence>
<keyword evidence="11" id="KW-0687">Ribonucleoprotein</keyword>
<keyword evidence="9" id="KW-0689">Ribosomal protein</keyword>
<dbReference type="Proteomes" id="UP000234681">
    <property type="component" value="Chromosome 7"/>
</dbReference>
<evidence type="ECO:0000256" key="4">
    <source>
        <dbReference type="ARBA" id="ARBA00022481"/>
    </source>
</evidence>
<evidence type="ECO:0000259" key="16">
    <source>
        <dbReference type="Pfam" id="PF03501"/>
    </source>
</evidence>
<dbReference type="GO" id="GO:1990904">
    <property type="term" value="C:ribonucleoprotein complex"/>
    <property type="evidence" value="ECO:0007669"/>
    <property type="project" value="UniProtKB-KW"/>
</dbReference>
<name>A6KC81_RAT</name>
<reference evidence="17 18" key="1">
    <citation type="submission" date="2005-09" db="EMBL/GenBank/DDBJ databases">
        <authorList>
            <person name="Mural R.J."/>
            <person name="Li P.W."/>
            <person name="Adams M.D."/>
            <person name="Amanatides P.G."/>
            <person name="Baden-Tillson H."/>
            <person name="Barnstead M."/>
            <person name="Chin S.H."/>
            <person name="Dew I."/>
            <person name="Evans C.A."/>
            <person name="Ferriera S."/>
            <person name="Flanigan M."/>
            <person name="Fosler C."/>
            <person name="Glodek A."/>
            <person name="Gu Z."/>
            <person name="Holt R.A."/>
            <person name="Jennings D."/>
            <person name="Kraft C.L."/>
            <person name="Lu F."/>
            <person name="Nguyen T."/>
            <person name="Nusskern D.R."/>
            <person name="Pfannkoch C.M."/>
            <person name="Sitter C."/>
            <person name="Sutton G.G."/>
            <person name="Venter J.C."/>
            <person name="Wang Z."/>
            <person name="Woodage T."/>
            <person name="Zheng X.H."/>
            <person name="Zhong F."/>
        </authorList>
    </citation>
    <scope>NUCLEOTIDE SEQUENCE [LARGE SCALE GENOMIC DNA]</scope>
    <source>
        <strain>BN</strain>
        <strain evidence="18">Sprague-Dawley</strain>
    </source>
</reference>
<gene>
    <name evidence="17" type="ORF">rCG_50506</name>
</gene>
<keyword evidence="8" id="KW-0832">Ubl conjugation</keyword>
<keyword evidence="7" id="KW-0597">Phosphoprotein</keyword>
<evidence type="ECO:0000256" key="2">
    <source>
        <dbReference type="ARBA" id="ARBA00004604"/>
    </source>
</evidence>
<evidence type="ECO:0000256" key="12">
    <source>
        <dbReference type="ARBA" id="ARBA00044523"/>
    </source>
</evidence>
<keyword evidence="5" id="KW-0963">Cytoplasm</keyword>
<comment type="subunit">
    <text evidence="15">Component of the small ribosomal subunit. The methylated form interacts with NPM1.</text>
</comment>
<dbReference type="GO" id="GO:0005840">
    <property type="term" value="C:ribosome"/>
    <property type="evidence" value="ECO:0007669"/>
    <property type="project" value="UniProtKB-KW"/>
</dbReference>
<dbReference type="GO" id="GO:0005730">
    <property type="term" value="C:nucleolus"/>
    <property type="evidence" value="ECO:0007669"/>
    <property type="project" value="UniProtKB-SubCell"/>
</dbReference>
<evidence type="ECO:0000256" key="7">
    <source>
        <dbReference type="ARBA" id="ARBA00022553"/>
    </source>
</evidence>
<organism evidence="17 18">
    <name type="scientific">Rattus norvegicus</name>
    <name type="common">Rat</name>
    <dbReference type="NCBI Taxonomy" id="10116"/>
    <lineage>
        <taxon>Eukaryota</taxon>
        <taxon>Metazoa</taxon>
        <taxon>Chordata</taxon>
        <taxon>Craniata</taxon>
        <taxon>Vertebrata</taxon>
        <taxon>Euteleostomi</taxon>
        <taxon>Mammalia</taxon>
        <taxon>Eutheria</taxon>
        <taxon>Euarchontoglires</taxon>
        <taxon>Glires</taxon>
        <taxon>Rodentia</taxon>
        <taxon>Myomorpha</taxon>
        <taxon>Muroidea</taxon>
        <taxon>Muridae</taxon>
        <taxon>Murinae</taxon>
        <taxon>Rattus</taxon>
    </lineage>
</organism>
<evidence type="ECO:0000256" key="11">
    <source>
        <dbReference type="ARBA" id="ARBA00023274"/>
    </source>
</evidence>
<dbReference type="InterPro" id="IPR037447">
    <property type="entry name" value="Ribosomal_eS10"/>
</dbReference>
<dbReference type="InterPro" id="IPR036388">
    <property type="entry name" value="WH-like_DNA-bd_sf"/>
</dbReference>
<evidence type="ECO:0000256" key="6">
    <source>
        <dbReference type="ARBA" id="ARBA00022499"/>
    </source>
</evidence>
<keyword evidence="6" id="KW-1017">Isopeptide bond</keyword>
<evidence type="ECO:0000256" key="14">
    <source>
        <dbReference type="ARBA" id="ARBA00045797"/>
    </source>
</evidence>
<comment type="function">
    <text evidence="14">Component of the 40S ribosomal subunit. The ribosome is a large ribonucleoprotein complex responsible for the synthesis of proteins in the cell.</text>
</comment>
<comment type="similarity">
    <text evidence="3">Belongs to the eukaryotic ribosomal protein eS10 family.</text>
</comment>
<keyword evidence="10" id="KW-0539">Nucleus</keyword>
<evidence type="ECO:0000313" key="17">
    <source>
        <dbReference type="EMBL" id="EDL87061.1"/>
    </source>
</evidence>
<feature type="domain" description="Plectin/eS10 N-terminal" evidence="16">
    <location>
        <begin position="3"/>
        <end position="87"/>
    </location>
</feature>
<sequence>MLMSKKNGISIYEVLFKEVMMAAKKEVHMAKHPKLADKDMPSLHVMKVMQSQVSGLHGEAFAWRHFYRNLMNEGIQYLQGYLHLPAAAAILRLAGQGPKVQRMSNI</sequence>
<dbReference type="Gene3D" id="1.10.10.10">
    <property type="entry name" value="Winged helix-like DNA-binding domain superfamily/Winged helix DNA-binding domain"/>
    <property type="match status" value="1"/>
</dbReference>
<evidence type="ECO:0000256" key="13">
    <source>
        <dbReference type="ARBA" id="ARBA00044563"/>
    </source>
</evidence>
<dbReference type="Pfam" id="PF03501">
    <property type="entry name" value="S10_plectin"/>
    <property type="match status" value="1"/>
</dbReference>
<dbReference type="PANTHER" id="PTHR12146">
    <property type="entry name" value="40S RIBOSOMAL PROTEIN S10"/>
    <property type="match status" value="1"/>
</dbReference>
<comment type="subcellular location">
    <subcellularLocation>
        <location evidence="1">Cytoplasm</location>
    </subcellularLocation>
    <subcellularLocation>
        <location evidence="2">Nucleus</location>
        <location evidence="2">Nucleolus</location>
    </subcellularLocation>
</comment>
<keyword evidence="4" id="KW-0488">Methylation</keyword>
<evidence type="ECO:0000256" key="10">
    <source>
        <dbReference type="ARBA" id="ARBA00023242"/>
    </source>
</evidence>
<dbReference type="AlphaFoldDB" id="A6KC81"/>
<evidence type="ECO:0000256" key="8">
    <source>
        <dbReference type="ARBA" id="ARBA00022843"/>
    </source>
</evidence>
<evidence type="ECO:0000256" key="15">
    <source>
        <dbReference type="ARBA" id="ARBA00047069"/>
    </source>
</evidence>
<evidence type="ECO:0000256" key="3">
    <source>
        <dbReference type="ARBA" id="ARBA00007278"/>
    </source>
</evidence>
<proteinExistence type="inferred from homology"/>
<dbReference type="EMBL" id="CH474035">
    <property type="protein sequence ID" value="EDL87061.1"/>
    <property type="molecule type" value="Genomic_DNA"/>
</dbReference>
<dbReference type="GO" id="GO:0005737">
    <property type="term" value="C:cytoplasm"/>
    <property type="evidence" value="ECO:0007669"/>
    <property type="project" value="UniProtKB-SubCell"/>
</dbReference>
<dbReference type="InterPro" id="IPR005326">
    <property type="entry name" value="Plectin_eS10_N"/>
</dbReference>
<dbReference type="PANTHER" id="PTHR12146:SF10">
    <property type="entry name" value="SMALL RIBOSOMAL SUBUNIT PROTEIN ES10"/>
    <property type="match status" value="1"/>
</dbReference>
<protein>
    <recommendedName>
        <fullName evidence="12">Small ribosomal subunit protein eS10</fullName>
    </recommendedName>
    <alternativeName>
        <fullName evidence="13">40S ribosomal protein S10</fullName>
    </alternativeName>
</protein>
<evidence type="ECO:0000256" key="5">
    <source>
        <dbReference type="ARBA" id="ARBA00022490"/>
    </source>
</evidence>
<evidence type="ECO:0000256" key="1">
    <source>
        <dbReference type="ARBA" id="ARBA00004496"/>
    </source>
</evidence>
<accession>A6KC81</accession>